<accession>T1GRX4</accession>
<keyword evidence="2" id="KW-1185">Reference proteome</keyword>
<name>T1GRX4_MEGSC</name>
<dbReference type="EMBL" id="CAQQ02009760">
    <property type="status" value="NOT_ANNOTATED_CDS"/>
    <property type="molecule type" value="Genomic_DNA"/>
</dbReference>
<dbReference type="HOGENOM" id="CLU_3392737_0_0_1"/>
<reference evidence="1" key="2">
    <citation type="submission" date="2015-06" db="UniProtKB">
        <authorList>
            <consortium name="EnsemblMetazoa"/>
        </authorList>
    </citation>
    <scope>IDENTIFICATION</scope>
</reference>
<reference evidence="2" key="1">
    <citation type="submission" date="2013-02" db="EMBL/GenBank/DDBJ databases">
        <authorList>
            <person name="Hughes D."/>
        </authorList>
    </citation>
    <scope>NUCLEOTIDE SEQUENCE</scope>
    <source>
        <strain>Durham</strain>
        <strain evidence="2">NC isolate 2 -- Noor lab</strain>
    </source>
</reference>
<dbReference type="EnsemblMetazoa" id="MESCA006420-RA">
    <property type="protein sequence ID" value="MESCA006420-PA"/>
    <property type="gene ID" value="MESCA006420"/>
</dbReference>
<sequence length="32" mass="3801">MVLKSFYKSSKINPVDFLFILFYLKNCVTLNN</sequence>
<dbReference type="Proteomes" id="UP000015102">
    <property type="component" value="Unassembled WGS sequence"/>
</dbReference>
<dbReference type="AlphaFoldDB" id="T1GRX4"/>
<protein>
    <submittedName>
        <fullName evidence="1">Uncharacterized protein</fullName>
    </submittedName>
</protein>
<proteinExistence type="predicted"/>
<evidence type="ECO:0000313" key="2">
    <source>
        <dbReference type="Proteomes" id="UP000015102"/>
    </source>
</evidence>
<organism evidence="1 2">
    <name type="scientific">Megaselia scalaris</name>
    <name type="common">Humpbacked fly</name>
    <name type="synonym">Phora scalaris</name>
    <dbReference type="NCBI Taxonomy" id="36166"/>
    <lineage>
        <taxon>Eukaryota</taxon>
        <taxon>Metazoa</taxon>
        <taxon>Ecdysozoa</taxon>
        <taxon>Arthropoda</taxon>
        <taxon>Hexapoda</taxon>
        <taxon>Insecta</taxon>
        <taxon>Pterygota</taxon>
        <taxon>Neoptera</taxon>
        <taxon>Endopterygota</taxon>
        <taxon>Diptera</taxon>
        <taxon>Brachycera</taxon>
        <taxon>Muscomorpha</taxon>
        <taxon>Platypezoidea</taxon>
        <taxon>Phoridae</taxon>
        <taxon>Megaseliini</taxon>
        <taxon>Megaselia</taxon>
    </lineage>
</organism>
<evidence type="ECO:0000313" key="1">
    <source>
        <dbReference type="EnsemblMetazoa" id="MESCA006420-PA"/>
    </source>
</evidence>